<evidence type="ECO:0000256" key="8">
    <source>
        <dbReference type="ARBA" id="ARBA00022777"/>
    </source>
</evidence>
<dbReference type="Proteomes" id="UP000317429">
    <property type="component" value="Chromosome"/>
</dbReference>
<dbReference type="GO" id="GO:0005886">
    <property type="term" value="C:plasma membrane"/>
    <property type="evidence" value="ECO:0007669"/>
    <property type="project" value="UniProtKB-SubCell"/>
</dbReference>
<dbReference type="GO" id="GO:0000155">
    <property type="term" value="F:phosphorelay sensor kinase activity"/>
    <property type="evidence" value="ECO:0007669"/>
    <property type="project" value="InterPro"/>
</dbReference>
<dbReference type="InterPro" id="IPR003594">
    <property type="entry name" value="HATPase_dom"/>
</dbReference>
<dbReference type="AlphaFoldDB" id="A0A518DIG7"/>
<dbReference type="InterPro" id="IPR036890">
    <property type="entry name" value="HATPase_C_sf"/>
</dbReference>
<dbReference type="InterPro" id="IPR003661">
    <property type="entry name" value="HisK_dim/P_dom"/>
</dbReference>
<feature type="transmembrane region" description="Helical" evidence="11">
    <location>
        <begin position="111"/>
        <end position="128"/>
    </location>
</feature>
<evidence type="ECO:0000256" key="3">
    <source>
        <dbReference type="ARBA" id="ARBA00012438"/>
    </source>
</evidence>
<dbReference type="GO" id="GO:0005524">
    <property type="term" value="F:ATP binding"/>
    <property type="evidence" value="ECO:0007669"/>
    <property type="project" value="UniProtKB-KW"/>
</dbReference>
<protein>
    <recommendedName>
        <fullName evidence="3">histidine kinase</fullName>
        <ecNumber evidence="3">2.7.13.3</ecNumber>
    </recommendedName>
</protein>
<keyword evidence="10" id="KW-0175">Coiled coil</keyword>
<dbReference type="KEGG" id="pnd:Pla175_47020"/>
<dbReference type="InterPro" id="IPR036097">
    <property type="entry name" value="HisK_dim/P_sf"/>
</dbReference>
<feature type="domain" description="Histidine kinase" evidence="12">
    <location>
        <begin position="230"/>
        <end position="437"/>
    </location>
</feature>
<keyword evidence="5" id="KW-0597">Phosphoprotein</keyword>
<keyword evidence="11" id="KW-1133">Transmembrane helix</keyword>
<evidence type="ECO:0000256" key="6">
    <source>
        <dbReference type="ARBA" id="ARBA00022679"/>
    </source>
</evidence>
<keyword evidence="14" id="KW-1185">Reference proteome</keyword>
<evidence type="ECO:0000259" key="12">
    <source>
        <dbReference type="PROSITE" id="PS50109"/>
    </source>
</evidence>
<evidence type="ECO:0000256" key="7">
    <source>
        <dbReference type="ARBA" id="ARBA00022741"/>
    </source>
</evidence>
<comment type="catalytic activity">
    <reaction evidence="1">
        <text>ATP + protein L-histidine = ADP + protein N-phospho-L-histidine.</text>
        <dbReference type="EC" id="2.7.13.3"/>
    </reaction>
</comment>
<dbReference type="InterPro" id="IPR004358">
    <property type="entry name" value="Sig_transdc_His_kin-like_C"/>
</dbReference>
<gene>
    <name evidence="13" type="primary">regB</name>
    <name evidence="13" type="ORF">Pla175_47020</name>
</gene>
<evidence type="ECO:0000256" key="1">
    <source>
        <dbReference type="ARBA" id="ARBA00000085"/>
    </source>
</evidence>
<feature type="transmembrane region" description="Helical" evidence="11">
    <location>
        <begin position="50"/>
        <end position="70"/>
    </location>
</feature>
<keyword evidence="4" id="KW-1003">Cell membrane</keyword>
<feature type="transmembrane region" description="Helical" evidence="11">
    <location>
        <begin position="135"/>
        <end position="152"/>
    </location>
</feature>
<feature type="transmembrane region" description="Helical" evidence="11">
    <location>
        <begin position="82"/>
        <end position="105"/>
    </location>
</feature>
<dbReference type="PRINTS" id="PR00344">
    <property type="entry name" value="BCTRLSENSOR"/>
</dbReference>
<dbReference type="Gene3D" id="3.30.565.10">
    <property type="entry name" value="Histidine kinase-like ATPase, C-terminal domain"/>
    <property type="match status" value="1"/>
</dbReference>
<keyword evidence="7" id="KW-0547">Nucleotide-binding</keyword>
<dbReference type="OrthoDB" id="9785252at2"/>
<sequence length="437" mass="46061">MSSIPTTPAARDAERFGTSARWLAKLRWVAAIGQLGTISVVTLLGVRLPIVPLLSLVAVTVLTNTAFACWRRGAARRPTPPRAWHVVMGGLMLLDLAVLTAMLWLTGGTTNPFVVFYFVNLALAAVLLPWQWSWVLCGGAVLAFSLLSWWHQSIEALREPGRLAPLSAPESTWLAAIGAIVAFGVSAGVIVNFATRLTGQLEQSEQARRDAEQRRARSEKLEALGTLAAGAAHELASPLSTIAVVARELELELQARGASEEVRHDAKLIRDELVRCRAILDRMSIDSGQAAGEAPTEITVAELAAGVVSGLPGAPVEVEIAAGSGGVCLTLPVIAVGQALRALAQNGLDASGGKPVGLAMTTDARTLTIEVQDHGPGIDRDVLRRIGEPFFTTKDPGKGMGLGVFLARSVIERLGGSIDYQSAPGEGARAVVRLPIG</sequence>
<keyword evidence="9" id="KW-0067">ATP-binding</keyword>
<dbReference type="PANTHER" id="PTHR44936">
    <property type="entry name" value="SENSOR PROTEIN CREC"/>
    <property type="match status" value="1"/>
</dbReference>
<evidence type="ECO:0000313" key="14">
    <source>
        <dbReference type="Proteomes" id="UP000317429"/>
    </source>
</evidence>
<evidence type="ECO:0000256" key="9">
    <source>
        <dbReference type="ARBA" id="ARBA00022840"/>
    </source>
</evidence>
<dbReference type="Gene3D" id="1.10.287.130">
    <property type="match status" value="1"/>
</dbReference>
<dbReference type="SUPFAM" id="SSF55874">
    <property type="entry name" value="ATPase domain of HSP90 chaperone/DNA topoisomerase II/histidine kinase"/>
    <property type="match status" value="1"/>
</dbReference>
<dbReference type="InterPro" id="IPR005467">
    <property type="entry name" value="His_kinase_dom"/>
</dbReference>
<dbReference type="SMART" id="SM00387">
    <property type="entry name" value="HATPase_c"/>
    <property type="match status" value="1"/>
</dbReference>
<comment type="subcellular location">
    <subcellularLocation>
        <location evidence="2">Cell membrane</location>
        <topology evidence="2">Multi-pass membrane protein</topology>
    </subcellularLocation>
</comment>
<keyword evidence="6 13" id="KW-0808">Transferase</keyword>
<dbReference type="EC" id="2.7.13.3" evidence="3"/>
<proteinExistence type="predicted"/>
<reference evidence="13 14" key="1">
    <citation type="submission" date="2019-02" db="EMBL/GenBank/DDBJ databases">
        <title>Deep-cultivation of Planctomycetes and their phenomic and genomic characterization uncovers novel biology.</title>
        <authorList>
            <person name="Wiegand S."/>
            <person name="Jogler M."/>
            <person name="Boedeker C."/>
            <person name="Pinto D."/>
            <person name="Vollmers J."/>
            <person name="Rivas-Marin E."/>
            <person name="Kohn T."/>
            <person name="Peeters S.H."/>
            <person name="Heuer A."/>
            <person name="Rast P."/>
            <person name="Oberbeckmann S."/>
            <person name="Bunk B."/>
            <person name="Jeske O."/>
            <person name="Meyerdierks A."/>
            <person name="Storesund J.E."/>
            <person name="Kallscheuer N."/>
            <person name="Luecker S."/>
            <person name="Lage O.M."/>
            <person name="Pohl T."/>
            <person name="Merkel B.J."/>
            <person name="Hornburger P."/>
            <person name="Mueller R.-W."/>
            <person name="Bruemmer F."/>
            <person name="Labrenz M."/>
            <person name="Spormann A.M."/>
            <person name="Op den Camp H."/>
            <person name="Overmann J."/>
            <person name="Amann R."/>
            <person name="Jetten M.S.M."/>
            <person name="Mascher T."/>
            <person name="Medema M.H."/>
            <person name="Devos D.P."/>
            <person name="Kaster A.-K."/>
            <person name="Ovreas L."/>
            <person name="Rohde M."/>
            <person name="Galperin M.Y."/>
            <person name="Jogler C."/>
        </authorList>
    </citation>
    <scope>NUCLEOTIDE SEQUENCE [LARGE SCALE GENOMIC DNA]</scope>
    <source>
        <strain evidence="13 14">Pla175</strain>
    </source>
</reference>
<dbReference type="PROSITE" id="PS50109">
    <property type="entry name" value="HIS_KIN"/>
    <property type="match status" value="1"/>
</dbReference>
<name>A0A518DIG7_9BACT</name>
<dbReference type="SMART" id="SM00388">
    <property type="entry name" value="HisKA"/>
    <property type="match status" value="1"/>
</dbReference>
<evidence type="ECO:0000256" key="10">
    <source>
        <dbReference type="SAM" id="Coils"/>
    </source>
</evidence>
<feature type="transmembrane region" description="Helical" evidence="11">
    <location>
        <begin position="172"/>
        <end position="194"/>
    </location>
</feature>
<dbReference type="Pfam" id="PF02518">
    <property type="entry name" value="HATPase_c"/>
    <property type="match status" value="1"/>
</dbReference>
<keyword evidence="8 13" id="KW-0418">Kinase</keyword>
<dbReference type="EMBL" id="CP036291">
    <property type="protein sequence ID" value="QDU91281.1"/>
    <property type="molecule type" value="Genomic_DNA"/>
</dbReference>
<dbReference type="PANTHER" id="PTHR44936:SF10">
    <property type="entry name" value="SENSOR PROTEIN RSTB"/>
    <property type="match status" value="1"/>
</dbReference>
<keyword evidence="11" id="KW-0812">Transmembrane</keyword>
<evidence type="ECO:0000256" key="11">
    <source>
        <dbReference type="SAM" id="Phobius"/>
    </source>
</evidence>
<organism evidence="13 14">
    <name type="scientific">Pirellulimonas nuda</name>
    <dbReference type="NCBI Taxonomy" id="2528009"/>
    <lineage>
        <taxon>Bacteria</taxon>
        <taxon>Pseudomonadati</taxon>
        <taxon>Planctomycetota</taxon>
        <taxon>Planctomycetia</taxon>
        <taxon>Pirellulales</taxon>
        <taxon>Lacipirellulaceae</taxon>
        <taxon>Pirellulimonas</taxon>
    </lineage>
</organism>
<dbReference type="SUPFAM" id="SSF47384">
    <property type="entry name" value="Homodimeric domain of signal transducing histidine kinase"/>
    <property type="match status" value="1"/>
</dbReference>
<evidence type="ECO:0000256" key="5">
    <source>
        <dbReference type="ARBA" id="ARBA00022553"/>
    </source>
</evidence>
<evidence type="ECO:0000256" key="2">
    <source>
        <dbReference type="ARBA" id="ARBA00004651"/>
    </source>
</evidence>
<dbReference type="InterPro" id="IPR050980">
    <property type="entry name" value="2C_sensor_his_kinase"/>
</dbReference>
<feature type="coiled-coil region" evidence="10">
    <location>
        <begin position="194"/>
        <end position="224"/>
    </location>
</feature>
<evidence type="ECO:0000256" key="4">
    <source>
        <dbReference type="ARBA" id="ARBA00022475"/>
    </source>
</evidence>
<keyword evidence="11" id="KW-0472">Membrane</keyword>
<evidence type="ECO:0000313" key="13">
    <source>
        <dbReference type="EMBL" id="QDU91281.1"/>
    </source>
</evidence>
<dbReference type="RefSeq" id="WP_145291239.1">
    <property type="nucleotide sequence ID" value="NZ_CP036291.1"/>
</dbReference>
<accession>A0A518DIG7</accession>